<evidence type="ECO:0000256" key="2">
    <source>
        <dbReference type="SAM" id="SignalP"/>
    </source>
</evidence>
<feature type="transmembrane region" description="Helical" evidence="1">
    <location>
        <begin position="55"/>
        <end position="79"/>
    </location>
</feature>
<proteinExistence type="predicted"/>
<dbReference type="SUPFAM" id="SSF54648">
    <property type="entry name" value="DLC"/>
    <property type="match status" value="1"/>
</dbReference>
<organism evidence="3 4">
    <name type="scientific">Cordylochernes scorpioides</name>
    <dbReference type="NCBI Taxonomy" id="51811"/>
    <lineage>
        <taxon>Eukaryota</taxon>
        <taxon>Metazoa</taxon>
        <taxon>Ecdysozoa</taxon>
        <taxon>Arthropoda</taxon>
        <taxon>Chelicerata</taxon>
        <taxon>Arachnida</taxon>
        <taxon>Pseudoscorpiones</taxon>
        <taxon>Cheliferoidea</taxon>
        <taxon>Chernetidae</taxon>
        <taxon>Cordylochernes</taxon>
    </lineage>
</organism>
<keyword evidence="1" id="KW-1133">Transmembrane helix</keyword>
<dbReference type="PANTHER" id="PTHR11886">
    <property type="entry name" value="DYNEIN LIGHT CHAIN"/>
    <property type="match status" value="1"/>
</dbReference>
<keyword evidence="1" id="KW-0472">Membrane</keyword>
<dbReference type="EMBL" id="CP092869">
    <property type="protein sequence ID" value="UYV70580.1"/>
    <property type="molecule type" value="Genomic_DNA"/>
</dbReference>
<sequence>MTLILSVVFVIIFILSWWWMAFAVRQAKEDVSPAPPCRSLLHVADVQGTVSLRTVLLLAVFAAVDVAASAGFILLRIIMYARRDYLYPRDLRTPVLATEHDQLASYAAMRLITLHSSCGSTDVLVIVVVGFLTCLRVYSVVCVFSYYKRAKDSPSEFYQHQTQESDLSCKERIPNGGSRDDFVPRPLFSGQSAGMSKRQPSEISAAEPELRVQAADMPPELQKAAMQSAAQALRLYATEKLIAECIKQDFDHAFGPTWHCIVGRHWGSCVTHSKQCYIRISCRDLTILLYKST</sequence>
<gene>
    <name evidence="3" type="ORF">LAZ67_7003593</name>
</gene>
<dbReference type="Proteomes" id="UP001235939">
    <property type="component" value="Chromosome 07"/>
</dbReference>
<name>A0ABY6KSK0_9ARAC</name>
<evidence type="ECO:0000313" key="4">
    <source>
        <dbReference type="Proteomes" id="UP001235939"/>
    </source>
</evidence>
<dbReference type="SMART" id="SM01375">
    <property type="entry name" value="Dynein_light"/>
    <property type="match status" value="1"/>
</dbReference>
<dbReference type="InterPro" id="IPR037177">
    <property type="entry name" value="DLC_sf"/>
</dbReference>
<evidence type="ECO:0000256" key="1">
    <source>
        <dbReference type="SAM" id="Phobius"/>
    </source>
</evidence>
<keyword evidence="4" id="KW-1185">Reference proteome</keyword>
<dbReference type="InterPro" id="IPR001372">
    <property type="entry name" value="Dynein_light_chain_typ-1/2"/>
</dbReference>
<feature type="transmembrane region" description="Helical" evidence="1">
    <location>
        <begin position="123"/>
        <end position="147"/>
    </location>
</feature>
<reference evidence="3 4" key="1">
    <citation type="submission" date="2022-01" db="EMBL/GenBank/DDBJ databases">
        <title>A chromosomal length assembly of Cordylochernes scorpioides.</title>
        <authorList>
            <person name="Zeh D."/>
            <person name="Zeh J."/>
        </authorList>
    </citation>
    <scope>NUCLEOTIDE SEQUENCE [LARGE SCALE GENOMIC DNA]</scope>
    <source>
        <strain evidence="3">IN4F17</strain>
        <tissue evidence="3">Whole Body</tissue>
    </source>
</reference>
<feature type="signal peptide" evidence="2">
    <location>
        <begin position="1"/>
        <end position="23"/>
    </location>
</feature>
<keyword evidence="1" id="KW-0812">Transmembrane</keyword>
<evidence type="ECO:0008006" key="5">
    <source>
        <dbReference type="Google" id="ProtNLM"/>
    </source>
</evidence>
<dbReference type="Gene3D" id="3.30.740.10">
    <property type="entry name" value="Protein Inhibitor Of Neuronal Nitric Oxide Synthase"/>
    <property type="match status" value="1"/>
</dbReference>
<dbReference type="PANTHER" id="PTHR11886:SF35">
    <property type="entry name" value="DYNEIN LIGHT CHAIN"/>
    <property type="match status" value="1"/>
</dbReference>
<protein>
    <recommendedName>
        <fullName evidence="5">Dynein light chain</fullName>
    </recommendedName>
</protein>
<keyword evidence="2" id="KW-0732">Signal</keyword>
<accession>A0ABY6KSK0</accession>
<feature type="chain" id="PRO_5045818713" description="Dynein light chain" evidence="2">
    <location>
        <begin position="24"/>
        <end position="293"/>
    </location>
</feature>
<evidence type="ECO:0000313" key="3">
    <source>
        <dbReference type="EMBL" id="UYV70580.1"/>
    </source>
</evidence>
<dbReference type="Pfam" id="PF01221">
    <property type="entry name" value="Dynein_light"/>
    <property type="match status" value="1"/>
</dbReference>